<dbReference type="Proteomes" id="UP000638648">
    <property type="component" value="Unassembled WGS sequence"/>
</dbReference>
<accession>A0A927MZF9</accession>
<proteinExistence type="predicted"/>
<sequence length="489" mass="51168">MTAAPVMPVPTRPGRTSHVPLAAAGRLLRLELRRNVMLWMLPIVVALFWLITYRPAMAYPPMWNVRAMTMQTTAVAVFVPIVVGASGWLGSREARHGMTDLLSGASRPRWARQLATWAATTCWALVAYLGCVAVLYVVTARQGAWGGPLWWPVAVGAASLPAFSALGFAAGALRPSRFTAPLVAVAAFLALQLAAQLIQGDHSPWQVSPLVAGPWEIGPDQGVATFYRYLPDLPIVQLILLAGLTAALLGVLGLPAGSGGRWLRRSAAALTAAGVLAATTATALAGTGRLDPGGMIAIPALHNPANDRPVPYTPTCSDTLIPVCLHPAYSVYLPTVTAVLEPVLGELAGLPGAPVRIDQSPALYRQGPGNGVAISRSGPAMTGTPPTLHILLPITLAGSVTADGLATELRTNTARDVLNNVIAGERRETTDAQQAVAEALLRTGTLTPGTPTAIAARRFAALPPATRHAWLTRHVAALRAGQITLAELP</sequence>
<feature type="transmembrane region" description="Helical" evidence="1">
    <location>
        <begin position="267"/>
        <end position="286"/>
    </location>
</feature>
<comment type="caution">
    <text evidence="2">The sequence shown here is derived from an EMBL/GenBank/DDBJ whole genome shotgun (WGS) entry which is preliminary data.</text>
</comment>
<feature type="transmembrane region" description="Helical" evidence="1">
    <location>
        <begin position="68"/>
        <end position="89"/>
    </location>
</feature>
<dbReference type="RefSeq" id="WP_192752680.1">
    <property type="nucleotide sequence ID" value="NZ_BAABJL010000273.1"/>
</dbReference>
<evidence type="ECO:0000256" key="1">
    <source>
        <dbReference type="SAM" id="Phobius"/>
    </source>
</evidence>
<gene>
    <name evidence="2" type="ORF">HEB94_005870</name>
</gene>
<keyword evidence="1" id="KW-0812">Transmembrane</keyword>
<feature type="transmembrane region" description="Helical" evidence="1">
    <location>
        <begin position="178"/>
        <end position="198"/>
    </location>
</feature>
<feature type="transmembrane region" description="Helical" evidence="1">
    <location>
        <begin position="235"/>
        <end position="255"/>
    </location>
</feature>
<feature type="transmembrane region" description="Helical" evidence="1">
    <location>
        <begin position="36"/>
        <end position="56"/>
    </location>
</feature>
<evidence type="ECO:0000313" key="2">
    <source>
        <dbReference type="EMBL" id="MBE1609022.1"/>
    </source>
</evidence>
<dbReference type="AlphaFoldDB" id="A0A927MZF9"/>
<feature type="transmembrane region" description="Helical" evidence="1">
    <location>
        <begin position="149"/>
        <end position="171"/>
    </location>
</feature>
<organism evidence="2 3">
    <name type="scientific">Actinopolymorpha pittospori</name>
    <dbReference type="NCBI Taxonomy" id="648752"/>
    <lineage>
        <taxon>Bacteria</taxon>
        <taxon>Bacillati</taxon>
        <taxon>Actinomycetota</taxon>
        <taxon>Actinomycetes</taxon>
        <taxon>Propionibacteriales</taxon>
        <taxon>Actinopolymorphaceae</taxon>
        <taxon>Actinopolymorpha</taxon>
    </lineage>
</organism>
<dbReference type="EMBL" id="JADBEM010000001">
    <property type="protein sequence ID" value="MBE1609022.1"/>
    <property type="molecule type" value="Genomic_DNA"/>
</dbReference>
<protein>
    <submittedName>
        <fullName evidence="2">Uncharacterized protein</fullName>
    </submittedName>
</protein>
<feature type="transmembrane region" description="Helical" evidence="1">
    <location>
        <begin position="114"/>
        <end position="137"/>
    </location>
</feature>
<keyword evidence="1" id="KW-1133">Transmembrane helix</keyword>
<reference evidence="2" key="1">
    <citation type="submission" date="2020-10" db="EMBL/GenBank/DDBJ databases">
        <title>Sequencing the genomes of 1000 actinobacteria strains.</title>
        <authorList>
            <person name="Klenk H.-P."/>
        </authorList>
    </citation>
    <scope>NUCLEOTIDE SEQUENCE</scope>
    <source>
        <strain evidence="2">DSM 45354</strain>
    </source>
</reference>
<keyword evidence="1" id="KW-0472">Membrane</keyword>
<evidence type="ECO:0000313" key="3">
    <source>
        <dbReference type="Proteomes" id="UP000638648"/>
    </source>
</evidence>
<name>A0A927MZF9_9ACTN</name>
<keyword evidence="3" id="KW-1185">Reference proteome</keyword>